<dbReference type="InterPro" id="IPR036568">
    <property type="entry name" value="GGCT-like_sf"/>
</dbReference>
<protein>
    <recommendedName>
        <fullName evidence="1">glutathione-specific gamma-glutamylcyclotransferase</fullName>
        <ecNumber evidence="1">4.3.2.7</ecNumber>
    </recommendedName>
</protein>
<dbReference type="GO" id="GO:0061928">
    <property type="term" value="F:glutathione specific gamma-glutamylcyclotransferase activity"/>
    <property type="evidence" value="ECO:0007669"/>
    <property type="project" value="UniProtKB-EC"/>
</dbReference>
<dbReference type="GO" id="GO:0016740">
    <property type="term" value="F:transferase activity"/>
    <property type="evidence" value="ECO:0007669"/>
    <property type="project" value="UniProtKB-KW"/>
</dbReference>
<evidence type="ECO:0000313" key="3">
    <source>
        <dbReference type="EMBL" id="ATQ70078.1"/>
    </source>
</evidence>
<accession>A0A2D2D4Y4</accession>
<dbReference type="PANTHER" id="PTHR12192">
    <property type="entry name" value="CATION TRANSPORT PROTEIN CHAC-RELATED"/>
    <property type="match status" value="1"/>
</dbReference>
<dbReference type="GO" id="GO:0005737">
    <property type="term" value="C:cytoplasm"/>
    <property type="evidence" value="ECO:0007669"/>
    <property type="project" value="TreeGrafter"/>
</dbReference>
<organism evidence="3 4">
    <name type="scientific">Methylosinus trichosporium (strain ATCC 35070 / NCIMB 11131 / UNIQEM 75 / OB3b)</name>
    <dbReference type="NCBI Taxonomy" id="595536"/>
    <lineage>
        <taxon>Bacteria</taxon>
        <taxon>Pseudomonadati</taxon>
        <taxon>Pseudomonadota</taxon>
        <taxon>Alphaproteobacteria</taxon>
        <taxon>Hyphomicrobiales</taxon>
        <taxon>Methylocystaceae</taxon>
        <taxon>Methylosinus</taxon>
    </lineage>
</organism>
<dbReference type="GO" id="GO:0006751">
    <property type="term" value="P:glutathione catabolic process"/>
    <property type="evidence" value="ECO:0007669"/>
    <property type="project" value="InterPro"/>
</dbReference>
<evidence type="ECO:0000313" key="4">
    <source>
        <dbReference type="Proteomes" id="UP000230709"/>
    </source>
</evidence>
<dbReference type="Proteomes" id="UP000230709">
    <property type="component" value="Chromosome"/>
</dbReference>
<dbReference type="EMBL" id="CP023737">
    <property type="protein sequence ID" value="ATQ70078.1"/>
    <property type="molecule type" value="Genomic_DNA"/>
</dbReference>
<sequence length="189" mass="20881">MTTTGDDFWVFGYGSLMWRPGFDFIERTQAFVHGYHRSLCVFSHVHRGTPEAPGLVLGLDYGGSCHGVAFRVAGAARAETLAYLRARELVTSVYVERMVGLRLPCGGATRALTFVVDRAHEQYAGRLPIEEMARLVARGVGASGANPDYVRNTYEHLRQLEVHDSALAEIVRRLKASNDTEPAAERRSA</sequence>
<dbReference type="RefSeq" id="WP_003614411.1">
    <property type="nucleotide sequence ID" value="NZ_ADVE02000001.1"/>
</dbReference>
<dbReference type="CDD" id="cd06661">
    <property type="entry name" value="GGCT_like"/>
    <property type="match status" value="1"/>
</dbReference>
<dbReference type="InterPro" id="IPR006840">
    <property type="entry name" value="ChaC"/>
</dbReference>
<gene>
    <name evidence="3" type="ORF">CQW49_20955</name>
</gene>
<dbReference type="Pfam" id="PF04752">
    <property type="entry name" value="ChaC"/>
    <property type="match status" value="1"/>
</dbReference>
<dbReference type="InterPro" id="IPR013024">
    <property type="entry name" value="GGCT-like"/>
</dbReference>
<reference evidence="4" key="1">
    <citation type="submission" date="2017-10" db="EMBL/GenBank/DDBJ databases">
        <title>Completed PacBio SMRT sequence of Methylosinus trichosporium OB3b reveals presence of a third large plasmid.</title>
        <authorList>
            <person name="Charles T.C."/>
            <person name="Lynch M.D.J."/>
            <person name="Heil J.R."/>
            <person name="Cheng J."/>
        </authorList>
    </citation>
    <scope>NUCLEOTIDE SEQUENCE [LARGE SCALE GENOMIC DNA]</scope>
    <source>
        <strain evidence="4">OB3b</strain>
    </source>
</reference>
<dbReference type="PANTHER" id="PTHR12192:SF2">
    <property type="entry name" value="GLUTATHIONE-SPECIFIC GAMMA-GLUTAMYLCYCLOTRANSFERASE 2"/>
    <property type="match status" value="1"/>
</dbReference>
<keyword evidence="2" id="KW-0456">Lyase</keyword>
<evidence type="ECO:0000256" key="1">
    <source>
        <dbReference type="ARBA" id="ARBA00012344"/>
    </source>
</evidence>
<name>A0A2D2D4Y4_METT3</name>
<proteinExistence type="predicted"/>
<dbReference type="KEGG" id="mtw:CQW49_20955"/>
<evidence type="ECO:0000256" key="2">
    <source>
        <dbReference type="ARBA" id="ARBA00023239"/>
    </source>
</evidence>
<dbReference type="Gene3D" id="3.10.490.10">
    <property type="entry name" value="Gamma-glutamyl cyclotransferase-like"/>
    <property type="match status" value="1"/>
</dbReference>
<keyword evidence="4" id="KW-1185">Reference proteome</keyword>
<keyword evidence="3" id="KW-0808">Transferase</keyword>
<dbReference type="AlphaFoldDB" id="A0A2D2D4Y4"/>
<dbReference type="STRING" id="595536.GCA_000178815_01007"/>
<dbReference type="EC" id="4.3.2.7" evidence="1"/>
<dbReference type="SUPFAM" id="SSF110857">
    <property type="entry name" value="Gamma-glutamyl cyclotransferase-like"/>
    <property type="match status" value="1"/>
</dbReference>